<dbReference type="EMBL" id="JAAQPE010000274">
    <property type="protein sequence ID" value="KAF5672651.1"/>
    <property type="molecule type" value="Genomic_DNA"/>
</dbReference>
<keyword evidence="4" id="KW-1185">Reference proteome</keyword>
<name>A0A8H5TML5_FUSCI</name>
<evidence type="ECO:0000259" key="2">
    <source>
        <dbReference type="Pfam" id="PF20150"/>
    </source>
</evidence>
<accession>A0A8H5TML5</accession>
<comment type="caution">
    <text evidence="3">The sequence shown here is derived from an EMBL/GenBank/DDBJ whole genome shotgun (WGS) entry which is preliminary data.</text>
</comment>
<gene>
    <name evidence="3" type="ORF">FCIRC_8355</name>
</gene>
<feature type="domain" description="2EXR" evidence="2">
    <location>
        <begin position="5"/>
        <end position="86"/>
    </location>
</feature>
<feature type="region of interest" description="Disordered" evidence="1">
    <location>
        <begin position="287"/>
        <end position="311"/>
    </location>
</feature>
<evidence type="ECO:0000313" key="4">
    <source>
        <dbReference type="Proteomes" id="UP000572754"/>
    </source>
</evidence>
<dbReference type="Pfam" id="PF20150">
    <property type="entry name" value="2EXR"/>
    <property type="match status" value="1"/>
</dbReference>
<dbReference type="Proteomes" id="UP000572754">
    <property type="component" value="Unassembled WGS sequence"/>
</dbReference>
<evidence type="ECO:0000313" key="3">
    <source>
        <dbReference type="EMBL" id="KAF5672651.1"/>
    </source>
</evidence>
<organism evidence="3 4">
    <name type="scientific">Fusarium circinatum</name>
    <name type="common">Pitch canker fungus</name>
    <name type="synonym">Gibberella circinata</name>
    <dbReference type="NCBI Taxonomy" id="48490"/>
    <lineage>
        <taxon>Eukaryota</taxon>
        <taxon>Fungi</taxon>
        <taxon>Dikarya</taxon>
        <taxon>Ascomycota</taxon>
        <taxon>Pezizomycotina</taxon>
        <taxon>Sordariomycetes</taxon>
        <taxon>Hypocreomycetidae</taxon>
        <taxon>Hypocreales</taxon>
        <taxon>Nectriaceae</taxon>
        <taxon>Fusarium</taxon>
        <taxon>Fusarium fujikuroi species complex</taxon>
    </lineage>
</organism>
<dbReference type="AlphaFoldDB" id="A0A8H5TML5"/>
<sequence>MAGPEFMDLPAEIQIKIIQFAIPPMVLPEHLTTSGRMMRSNEHETIRAIMATCHKFRSILLKTRVLTVRSSTTGQRFTFDVERDALLVRGADIPALLEDDDVPYLHAVRRLISLRQCPIGWESLYPMDIEVLLLRMPWAINATEEDRVYTSFEEGLPFQTSFPVAQELCSLREMDLVIQDAPGWHISSLQQFGPQPEHRRIEPGVGDLKHPVHYTGLRWTNPRLEDYHSIEIPMIGLHGYSKTRRDRRNPRSQEYSQGGQWAGFRVYLETEEVQFRPLTWDEVEPIVHRQKQPETGRKLPDHQEPEFVSRV</sequence>
<reference evidence="4" key="1">
    <citation type="journal article" date="2020" name="BMC Genomics">
        <title>Correction to: Identification and distribution of gene clusters required for synthesis of sphingolipid metabolism inhibitors in diverse species of the filamentous fungus Fusarium.</title>
        <authorList>
            <person name="Kim H.S."/>
            <person name="Lohmar J.M."/>
            <person name="Busman M."/>
            <person name="Brown D.W."/>
            <person name="Naumann T.A."/>
            <person name="Divon H.H."/>
            <person name="Lysoe E."/>
            <person name="Uhlig S."/>
            <person name="Proctor R.H."/>
        </authorList>
    </citation>
    <scope>NUCLEOTIDE SEQUENCE [LARGE SCALE GENOMIC DNA]</scope>
    <source>
        <strain evidence="4">NRRL 25331</strain>
    </source>
</reference>
<protein>
    <recommendedName>
        <fullName evidence="2">2EXR domain-containing protein</fullName>
    </recommendedName>
</protein>
<reference evidence="3 4" key="2">
    <citation type="submission" date="2020-05" db="EMBL/GenBank/DDBJ databases">
        <title>Identification and distribution of gene clusters putatively required for synthesis of sphingolipid metabolism inhibitors in phylogenetically diverse species of the filamentous fungus Fusarium.</title>
        <authorList>
            <person name="Kim H.-S."/>
            <person name="Busman M."/>
            <person name="Brown D.W."/>
            <person name="Divon H."/>
            <person name="Uhlig S."/>
            <person name="Proctor R.H."/>
        </authorList>
    </citation>
    <scope>NUCLEOTIDE SEQUENCE [LARGE SCALE GENOMIC DNA]</scope>
    <source>
        <strain evidence="3 4">NRRL 25331</strain>
    </source>
</reference>
<evidence type="ECO:0000256" key="1">
    <source>
        <dbReference type="SAM" id="MobiDB-lite"/>
    </source>
</evidence>
<proteinExistence type="predicted"/>
<dbReference type="InterPro" id="IPR045518">
    <property type="entry name" value="2EXR"/>
</dbReference>